<organism evidence="2 3">
    <name type="scientific">Archangium lansingense</name>
    <dbReference type="NCBI Taxonomy" id="2995310"/>
    <lineage>
        <taxon>Bacteria</taxon>
        <taxon>Pseudomonadati</taxon>
        <taxon>Myxococcota</taxon>
        <taxon>Myxococcia</taxon>
        <taxon>Myxococcales</taxon>
        <taxon>Cystobacterineae</taxon>
        <taxon>Archangiaceae</taxon>
        <taxon>Archangium</taxon>
    </lineage>
</organism>
<gene>
    <name evidence="2" type="ORF">OV287_03070</name>
</gene>
<evidence type="ECO:0000259" key="1">
    <source>
        <dbReference type="Pfam" id="PF02558"/>
    </source>
</evidence>
<dbReference type="Proteomes" id="UP001207654">
    <property type="component" value="Unassembled WGS sequence"/>
</dbReference>
<protein>
    <submittedName>
        <fullName evidence="2">Ketopantoate reductase</fullName>
    </submittedName>
</protein>
<dbReference type="EMBL" id="JAPNKA010000001">
    <property type="protein sequence ID" value="MCY1073454.1"/>
    <property type="molecule type" value="Genomic_DNA"/>
</dbReference>
<evidence type="ECO:0000313" key="2">
    <source>
        <dbReference type="EMBL" id="MCY1073454.1"/>
    </source>
</evidence>
<dbReference type="Pfam" id="PF02558">
    <property type="entry name" value="ApbA"/>
    <property type="match status" value="1"/>
</dbReference>
<reference evidence="2 3" key="1">
    <citation type="submission" date="2022-11" db="EMBL/GenBank/DDBJ databases">
        <title>Minimal conservation of predation-associated metabolite biosynthetic gene clusters underscores biosynthetic potential of Myxococcota including descriptions for ten novel species: Archangium lansinium sp. nov., Myxococcus landrumus sp. nov., Nannocystis bai.</title>
        <authorList>
            <person name="Ahearne A."/>
            <person name="Stevens C."/>
            <person name="Phillips K."/>
        </authorList>
    </citation>
    <scope>NUCLEOTIDE SEQUENCE [LARGE SCALE GENOMIC DNA]</scope>
    <source>
        <strain evidence="2 3">MIWBW</strain>
    </source>
</reference>
<dbReference type="RefSeq" id="WP_267532461.1">
    <property type="nucleotide sequence ID" value="NZ_JAPNKA010000001.1"/>
</dbReference>
<dbReference type="Gene3D" id="3.40.50.720">
    <property type="entry name" value="NAD(P)-binding Rossmann-like Domain"/>
    <property type="match status" value="1"/>
</dbReference>
<feature type="domain" description="Ketopantoate reductase N-terminal" evidence="1">
    <location>
        <begin position="7"/>
        <end position="52"/>
    </location>
</feature>
<sequence>MNETPRVLLVGAGAVGQVFGKYLQAAGCELSFLVKEKYADEARHGFTLYELGILEKDPEPTTFSGFGVQVSNEEVAARRWDQVWLCVSSTALRAGNWVGELARATGEATWIMLQPALDDREWLLQWIAPERLVSGMIPFISFHAPLKPGERLPRPGTAFWLPPMSRGLFSGPPERLQPVIRTLRAGGYPARPTPDVVRDVAIPSAVLTVFVNGLEAAGWSFERFLQRDSLEHVHRAAREAVQVAASHTKGSASTVLPLLRPVLFKLLLPVAAQLTPFDLETYLKVHFTKVGEQTRSMMRTYVDLGRSAGLPIEHLQAASR</sequence>
<dbReference type="InterPro" id="IPR013332">
    <property type="entry name" value="KPR_N"/>
</dbReference>
<proteinExistence type="predicted"/>
<name>A0ABT3ZVM4_9BACT</name>
<accession>A0ABT3ZVM4</accession>
<evidence type="ECO:0000313" key="3">
    <source>
        <dbReference type="Proteomes" id="UP001207654"/>
    </source>
</evidence>
<keyword evidence="3" id="KW-1185">Reference proteome</keyword>
<comment type="caution">
    <text evidence="2">The sequence shown here is derived from an EMBL/GenBank/DDBJ whole genome shotgun (WGS) entry which is preliminary data.</text>
</comment>